<accession>A0ABW3JW70</accession>
<reference evidence="3" key="1">
    <citation type="journal article" date="2019" name="Int. J. Syst. Evol. Microbiol.">
        <title>The Global Catalogue of Microorganisms (GCM) 10K type strain sequencing project: providing services to taxonomists for standard genome sequencing and annotation.</title>
        <authorList>
            <consortium name="The Broad Institute Genomics Platform"/>
            <consortium name="The Broad Institute Genome Sequencing Center for Infectious Disease"/>
            <person name="Wu L."/>
            <person name="Ma J."/>
        </authorList>
    </citation>
    <scope>NUCLEOTIDE SEQUENCE [LARGE SCALE GENOMIC DNA]</scope>
    <source>
        <strain evidence="3">CCUG 58938</strain>
    </source>
</reference>
<organism evidence="2 3">
    <name type="scientific">Ohtaekwangia kribbensis</name>
    <dbReference type="NCBI Taxonomy" id="688913"/>
    <lineage>
        <taxon>Bacteria</taxon>
        <taxon>Pseudomonadati</taxon>
        <taxon>Bacteroidota</taxon>
        <taxon>Cytophagia</taxon>
        <taxon>Cytophagales</taxon>
        <taxon>Fulvivirgaceae</taxon>
        <taxon>Ohtaekwangia</taxon>
    </lineage>
</organism>
<gene>
    <name evidence="2" type="ORF">ACFQ21_02815</name>
</gene>
<protein>
    <recommendedName>
        <fullName evidence="4">Calx-beta domain-containing protein</fullName>
    </recommendedName>
</protein>
<sequence length="360" mass="39393">MKKLLSWGLLVLAGLPFLSSCGGDDDETPKAGISFEVTEDEVTESDGTESSIHPDLTSLGEGRDIEVKIVFDRETADVAVIKYDVSGSAVLTNPSGSAVNDYTLVAGDGISDLDDDQFTVEKGVTEATIIVRLYEDFSFEYDDTDGLNETVELELQSVVSGPVQLAEQKTSYTLTVVEDDPVILLQWAVNGSMETADVNAVDMDLFVWLDGDEVNSSTYDNTAGTQELPYEGLYIPAGFPDGTYGLSYTYFSGESDDVDFVSIMFGTLNGETYSYDEEDDYLTFQGTYTTANINKYTETEIAPKIVQTMVKDGINFKDISSIEEPAEGSRVGKQEKVKIPAAVFKSLRRFELPAKTGQRR</sequence>
<feature type="signal peptide" evidence="1">
    <location>
        <begin position="1"/>
        <end position="22"/>
    </location>
</feature>
<dbReference type="RefSeq" id="WP_377574535.1">
    <property type="nucleotide sequence ID" value="NZ_JBHTKA010000001.1"/>
</dbReference>
<evidence type="ECO:0000313" key="2">
    <source>
        <dbReference type="EMBL" id="MFD0998215.1"/>
    </source>
</evidence>
<dbReference type="Proteomes" id="UP001597112">
    <property type="component" value="Unassembled WGS sequence"/>
</dbReference>
<keyword evidence="3" id="KW-1185">Reference proteome</keyword>
<evidence type="ECO:0000256" key="1">
    <source>
        <dbReference type="SAM" id="SignalP"/>
    </source>
</evidence>
<dbReference type="PROSITE" id="PS51257">
    <property type="entry name" value="PROKAR_LIPOPROTEIN"/>
    <property type="match status" value="1"/>
</dbReference>
<keyword evidence="1" id="KW-0732">Signal</keyword>
<evidence type="ECO:0008006" key="4">
    <source>
        <dbReference type="Google" id="ProtNLM"/>
    </source>
</evidence>
<feature type="chain" id="PRO_5046793500" description="Calx-beta domain-containing protein" evidence="1">
    <location>
        <begin position="23"/>
        <end position="360"/>
    </location>
</feature>
<proteinExistence type="predicted"/>
<name>A0ABW3JW70_9BACT</name>
<evidence type="ECO:0000313" key="3">
    <source>
        <dbReference type="Proteomes" id="UP001597112"/>
    </source>
</evidence>
<dbReference type="EMBL" id="JBHTKA010000001">
    <property type="protein sequence ID" value="MFD0998215.1"/>
    <property type="molecule type" value="Genomic_DNA"/>
</dbReference>
<comment type="caution">
    <text evidence="2">The sequence shown here is derived from an EMBL/GenBank/DDBJ whole genome shotgun (WGS) entry which is preliminary data.</text>
</comment>